<dbReference type="EMBL" id="BGPR01204689">
    <property type="protein sequence ID" value="GBN27110.1"/>
    <property type="molecule type" value="Genomic_DNA"/>
</dbReference>
<accession>A0A4Y2ML68</accession>
<dbReference type="EMBL" id="BGPR01204591">
    <property type="protein sequence ID" value="GBN26867.1"/>
    <property type="molecule type" value="Genomic_DNA"/>
</dbReference>
<gene>
    <name evidence="1" type="ORF">AVEN_105587_1</name>
    <name evidence="2" type="ORF">AVEN_133130_1</name>
    <name evidence="3" type="ORF">AVEN_37666_1</name>
    <name evidence="4" type="ORF">AVEN_71978_1</name>
</gene>
<organism evidence="4 5">
    <name type="scientific">Araneus ventricosus</name>
    <name type="common">Orbweaver spider</name>
    <name type="synonym">Epeira ventricosa</name>
    <dbReference type="NCBI Taxonomy" id="182803"/>
    <lineage>
        <taxon>Eukaryota</taxon>
        <taxon>Metazoa</taxon>
        <taxon>Ecdysozoa</taxon>
        <taxon>Arthropoda</taxon>
        <taxon>Chelicerata</taxon>
        <taxon>Arachnida</taxon>
        <taxon>Araneae</taxon>
        <taxon>Araneomorphae</taxon>
        <taxon>Entelegynae</taxon>
        <taxon>Araneoidea</taxon>
        <taxon>Araneidae</taxon>
        <taxon>Araneus</taxon>
    </lineage>
</organism>
<evidence type="ECO:0000313" key="2">
    <source>
        <dbReference type="EMBL" id="GBN26895.1"/>
    </source>
</evidence>
<evidence type="ECO:0000313" key="4">
    <source>
        <dbReference type="EMBL" id="GBN27110.1"/>
    </source>
</evidence>
<proteinExistence type="predicted"/>
<keyword evidence="5" id="KW-1185">Reference proteome</keyword>
<sequence length="121" mass="13670">MITIVGTKSRRAKVGWPFVASVQSGSMSVKVETEDDQVRIDMDNVPLDDGIESFFKKFGVQDGDRLLVDMDSLGWEDFLPYAMKLMTELHLKSSRELIGIDLAADTRPERSDFPEMDVEPK</sequence>
<dbReference type="EMBL" id="BGPR01204685">
    <property type="protein sequence ID" value="GBN27099.1"/>
    <property type="molecule type" value="Genomic_DNA"/>
</dbReference>
<reference evidence="4 5" key="1">
    <citation type="journal article" date="2019" name="Sci. Rep.">
        <title>Orb-weaving spider Araneus ventricosus genome elucidates the spidroin gene catalogue.</title>
        <authorList>
            <person name="Kono N."/>
            <person name="Nakamura H."/>
            <person name="Ohtoshi R."/>
            <person name="Moran D.A.P."/>
            <person name="Shinohara A."/>
            <person name="Yoshida Y."/>
            <person name="Fujiwara M."/>
            <person name="Mori M."/>
            <person name="Tomita M."/>
            <person name="Arakawa K."/>
        </authorList>
    </citation>
    <scope>NUCLEOTIDE SEQUENCE [LARGE SCALE GENOMIC DNA]</scope>
</reference>
<evidence type="ECO:0000313" key="5">
    <source>
        <dbReference type="Proteomes" id="UP000499080"/>
    </source>
</evidence>
<dbReference type="AlphaFoldDB" id="A0A4Y2ML68"/>
<evidence type="ECO:0000313" key="3">
    <source>
        <dbReference type="EMBL" id="GBN27099.1"/>
    </source>
</evidence>
<name>A0A4Y2ML68_ARAVE</name>
<comment type="caution">
    <text evidence="4">The sequence shown here is derived from an EMBL/GenBank/DDBJ whole genome shotgun (WGS) entry which is preliminary data.</text>
</comment>
<protein>
    <submittedName>
        <fullName evidence="4">Uncharacterized protein</fullName>
    </submittedName>
</protein>
<evidence type="ECO:0000313" key="1">
    <source>
        <dbReference type="EMBL" id="GBN26867.1"/>
    </source>
</evidence>
<dbReference type="Proteomes" id="UP000499080">
    <property type="component" value="Unassembled WGS sequence"/>
</dbReference>
<dbReference type="EMBL" id="BGPR01204599">
    <property type="protein sequence ID" value="GBN26895.1"/>
    <property type="molecule type" value="Genomic_DNA"/>
</dbReference>